<dbReference type="GO" id="GO:0050661">
    <property type="term" value="F:NADP binding"/>
    <property type="evidence" value="ECO:0007669"/>
    <property type="project" value="InterPro"/>
</dbReference>
<evidence type="ECO:0000313" key="14">
    <source>
        <dbReference type="EMBL" id="PJZ74680.1"/>
    </source>
</evidence>
<evidence type="ECO:0000256" key="9">
    <source>
        <dbReference type="HAMAP-Rule" id="MF_00435"/>
    </source>
</evidence>
<feature type="binding site" evidence="9 10">
    <location>
        <position position="252"/>
    </location>
    <ligand>
        <name>substrate</name>
    </ligand>
</feature>
<evidence type="ECO:0000256" key="2">
    <source>
        <dbReference type="ARBA" id="ARBA00004885"/>
    </source>
</evidence>
<dbReference type="AlphaFoldDB" id="A0A2M9ZRH3"/>
<dbReference type="RefSeq" id="WP_100712089.1">
    <property type="nucleotide sequence ID" value="NZ_NPDY01000001.1"/>
</dbReference>
<keyword evidence="5 9" id="KW-0479">Metal-binding</keyword>
<evidence type="ECO:0000313" key="13">
    <source>
        <dbReference type="EMBL" id="PJZ71147.1"/>
    </source>
</evidence>
<keyword evidence="7 9" id="KW-0560">Oxidoreductase</keyword>
<evidence type="ECO:0000256" key="3">
    <source>
        <dbReference type="ARBA" id="ARBA00010318"/>
    </source>
</evidence>
<dbReference type="Pfam" id="PF01450">
    <property type="entry name" value="KARI_C"/>
    <property type="match status" value="1"/>
</dbReference>
<feature type="binding site" evidence="9 10">
    <location>
        <position position="231"/>
    </location>
    <ligand>
        <name>Mg(2+)</name>
        <dbReference type="ChEBI" id="CHEBI:18420"/>
        <label>2</label>
    </ligand>
</feature>
<comment type="pathway">
    <text evidence="2 9">Amino-acid biosynthesis; L-isoleucine biosynthesis; L-isoleucine from 2-oxobutanoate: step 2/4.</text>
</comment>
<feature type="binding site" evidence="9">
    <location>
        <position position="51"/>
    </location>
    <ligand>
        <name>NADP(+)</name>
        <dbReference type="ChEBI" id="CHEBI:58349"/>
    </ligand>
</feature>
<feature type="domain" description="KARI N-terminal Rossmann" evidence="11">
    <location>
        <begin position="2"/>
        <end position="182"/>
    </location>
</feature>
<feature type="binding site" evidence="9 10">
    <location>
        <position position="227"/>
    </location>
    <ligand>
        <name>Mg(2+)</name>
        <dbReference type="ChEBI" id="CHEBI:18420"/>
        <label>2</label>
    </ligand>
</feature>
<dbReference type="Proteomes" id="UP000231962">
    <property type="component" value="Unassembled WGS sequence"/>
</dbReference>
<dbReference type="GO" id="GO:0005829">
    <property type="term" value="C:cytosol"/>
    <property type="evidence" value="ECO:0007669"/>
    <property type="project" value="TreeGrafter"/>
</dbReference>
<dbReference type="UniPathway" id="UPA00049">
    <property type="reaction ID" value="UER00060"/>
</dbReference>
<evidence type="ECO:0000256" key="6">
    <source>
        <dbReference type="ARBA" id="ARBA00022842"/>
    </source>
</evidence>
<keyword evidence="6 9" id="KW-0460">Magnesium</keyword>
<name>A0A2M9ZRH3_9LEPT</name>
<evidence type="ECO:0000259" key="11">
    <source>
        <dbReference type="PROSITE" id="PS51850"/>
    </source>
</evidence>
<keyword evidence="4 9" id="KW-0028">Amino-acid biosynthesis</keyword>
<dbReference type="InterPro" id="IPR014359">
    <property type="entry name" value="KARI_prok"/>
</dbReference>
<gene>
    <name evidence="9" type="primary">ilvC</name>
    <name evidence="13" type="ORF">CH360_01110</name>
    <name evidence="14" type="ORF">CH373_01110</name>
</gene>
<dbReference type="Pfam" id="PF07991">
    <property type="entry name" value="KARI_N"/>
    <property type="match status" value="1"/>
</dbReference>
<dbReference type="GO" id="GO:0009097">
    <property type="term" value="P:isoleucine biosynthetic process"/>
    <property type="evidence" value="ECO:0007669"/>
    <property type="project" value="UniProtKB-UniRule"/>
</dbReference>
<dbReference type="PANTHER" id="PTHR21371">
    <property type="entry name" value="KETOL-ACID REDUCTOISOMERASE, MITOCHONDRIAL"/>
    <property type="match status" value="1"/>
</dbReference>
<dbReference type="GO" id="GO:0000287">
    <property type="term" value="F:magnesium ion binding"/>
    <property type="evidence" value="ECO:0007669"/>
    <property type="project" value="UniProtKB-UniRule"/>
</dbReference>
<dbReference type="PIRSF" id="PIRSF000116">
    <property type="entry name" value="IlvC_gammaproteo"/>
    <property type="match status" value="1"/>
</dbReference>
<keyword evidence="8 9" id="KW-0100">Branched-chain amino acid biosynthesis</keyword>
<feature type="binding site" evidence="9 10">
    <location>
        <position position="191"/>
    </location>
    <ligand>
        <name>Mg(2+)</name>
        <dbReference type="ChEBI" id="CHEBI:18420"/>
        <label>1</label>
    </ligand>
</feature>
<comment type="catalytic activity">
    <reaction evidence="9">
        <text>(2R,3R)-2,3-dihydroxy-3-methylpentanoate + NADP(+) = (S)-2-ethyl-2-hydroxy-3-oxobutanoate + NADPH + H(+)</text>
        <dbReference type="Rhea" id="RHEA:13493"/>
        <dbReference type="ChEBI" id="CHEBI:15378"/>
        <dbReference type="ChEBI" id="CHEBI:49256"/>
        <dbReference type="ChEBI" id="CHEBI:49258"/>
        <dbReference type="ChEBI" id="CHEBI:57783"/>
        <dbReference type="ChEBI" id="CHEBI:58349"/>
        <dbReference type="EC" id="1.1.1.86"/>
    </reaction>
</comment>
<dbReference type="EMBL" id="NPDZ01000001">
    <property type="protein sequence ID" value="PJZ74680.1"/>
    <property type="molecule type" value="Genomic_DNA"/>
</dbReference>
<dbReference type="PROSITE" id="PS51850">
    <property type="entry name" value="KARI_N"/>
    <property type="match status" value="1"/>
</dbReference>
<evidence type="ECO:0000256" key="4">
    <source>
        <dbReference type="ARBA" id="ARBA00022605"/>
    </source>
</evidence>
<keyword evidence="15" id="KW-1185">Reference proteome</keyword>
<evidence type="ECO:0000256" key="8">
    <source>
        <dbReference type="ARBA" id="ARBA00023304"/>
    </source>
</evidence>
<dbReference type="NCBIfam" id="NF009940">
    <property type="entry name" value="PRK13403.1"/>
    <property type="match status" value="1"/>
</dbReference>
<dbReference type="NCBIfam" id="NF004017">
    <property type="entry name" value="PRK05479.1"/>
    <property type="match status" value="1"/>
</dbReference>
<dbReference type="InterPro" id="IPR036291">
    <property type="entry name" value="NAD(P)-bd_dom_sf"/>
</dbReference>
<feature type="domain" description="KARI C-terminal knotted" evidence="12">
    <location>
        <begin position="183"/>
        <end position="331"/>
    </location>
</feature>
<dbReference type="InterPro" id="IPR000506">
    <property type="entry name" value="KARI_C"/>
</dbReference>
<comment type="pathway">
    <text evidence="1 9">Amino-acid biosynthesis; L-valine biosynthesis; L-valine from pyruvate: step 2/4.</text>
</comment>
<feature type="binding site" evidence="9 10">
    <location>
        <position position="195"/>
    </location>
    <ligand>
        <name>Mg(2+)</name>
        <dbReference type="ChEBI" id="CHEBI:18420"/>
        <label>1</label>
    </ligand>
</feature>
<evidence type="ECO:0000313" key="15">
    <source>
        <dbReference type="Proteomes" id="UP000231962"/>
    </source>
</evidence>
<dbReference type="InterPro" id="IPR013023">
    <property type="entry name" value="KARI"/>
</dbReference>
<dbReference type="InterPro" id="IPR013116">
    <property type="entry name" value="KARI_N"/>
</dbReference>
<feature type="binding site" evidence="9">
    <location>
        <position position="134"/>
    </location>
    <ligand>
        <name>NADP(+)</name>
        <dbReference type="ChEBI" id="CHEBI:58349"/>
    </ligand>
</feature>
<accession>A0A2M9ZRH3</accession>
<feature type="binding site" evidence="9">
    <location>
        <position position="48"/>
    </location>
    <ligand>
        <name>NADP(+)</name>
        <dbReference type="ChEBI" id="CHEBI:58349"/>
    </ligand>
</feature>
<protein>
    <recommendedName>
        <fullName evidence="9">Ketol-acid reductoisomerase (NADP(+))</fullName>
        <shortName evidence="9">KARI</shortName>
        <ecNumber evidence="9">1.1.1.86</ecNumber>
    </recommendedName>
    <alternativeName>
        <fullName evidence="9">Acetohydroxy-acid isomeroreductase</fullName>
        <shortName evidence="9">AHIR</shortName>
    </alternativeName>
    <alternativeName>
        <fullName evidence="9">Alpha-keto-beta-hydroxylacyl reductoisomerase</fullName>
    </alternativeName>
</protein>
<comment type="caution">
    <text evidence="14">The sequence shown here is derived from an EMBL/GenBank/DDBJ whole genome shotgun (WGS) entry which is preliminary data.</text>
</comment>
<feature type="binding site" evidence="9">
    <location>
        <begin position="25"/>
        <end position="28"/>
    </location>
    <ligand>
        <name>NADP(+)</name>
        <dbReference type="ChEBI" id="CHEBI:58349"/>
    </ligand>
</feature>
<proteinExistence type="inferred from homology"/>
<evidence type="ECO:0000256" key="10">
    <source>
        <dbReference type="PROSITE-ProRule" id="PRU01198"/>
    </source>
</evidence>
<comment type="function">
    <text evidence="9">Involved in the biosynthesis of branched-chain amino acids (BCAA). Catalyzes an alkyl-migration followed by a ketol-acid reduction of (S)-2-acetolactate (S2AL) to yield (R)-2,3-dihydroxy-isovalerate. In the isomerase reaction, S2AL is rearranged via a Mg-dependent methyl migration to produce 3-hydroxy-3-methyl-2-ketobutyrate (HMKB). In the reductase reaction, this 2-ketoacid undergoes a metal-dependent reduction by NADPH to yield (R)-2,3-dihydroxy-isovalerate.</text>
</comment>
<organism evidence="14 16">
    <name type="scientific">Leptospira perolatii</name>
    <dbReference type="NCBI Taxonomy" id="2023191"/>
    <lineage>
        <taxon>Bacteria</taxon>
        <taxon>Pseudomonadati</taxon>
        <taxon>Spirochaetota</taxon>
        <taxon>Spirochaetia</taxon>
        <taxon>Leptospirales</taxon>
        <taxon>Leptospiraceae</taxon>
        <taxon>Leptospira</taxon>
    </lineage>
</organism>
<dbReference type="HAMAP" id="MF_00435">
    <property type="entry name" value="IlvC"/>
    <property type="match status" value="1"/>
</dbReference>
<dbReference type="InterPro" id="IPR008927">
    <property type="entry name" value="6-PGluconate_DH-like_C_sf"/>
</dbReference>
<dbReference type="EC" id="1.1.1.86" evidence="9"/>
<comment type="similarity">
    <text evidence="3 9 10">Belongs to the ketol-acid reductoisomerase family.</text>
</comment>
<dbReference type="SUPFAM" id="SSF48179">
    <property type="entry name" value="6-phosphogluconate dehydrogenase C-terminal domain-like"/>
    <property type="match status" value="1"/>
</dbReference>
<comment type="cofactor">
    <cofactor evidence="9">
        <name>Mg(2+)</name>
        <dbReference type="ChEBI" id="CHEBI:18420"/>
    </cofactor>
    <text evidence="9">Binds 2 magnesium ions per subunit.</text>
</comment>
<dbReference type="NCBIfam" id="TIGR00465">
    <property type="entry name" value="ilvC"/>
    <property type="match status" value="1"/>
</dbReference>
<dbReference type="UniPathway" id="UPA00047">
    <property type="reaction ID" value="UER00056"/>
</dbReference>
<evidence type="ECO:0000313" key="16">
    <source>
        <dbReference type="Proteomes" id="UP000231990"/>
    </source>
</evidence>
<keyword evidence="14" id="KW-0413">Isomerase</keyword>
<evidence type="ECO:0000256" key="7">
    <source>
        <dbReference type="ARBA" id="ARBA00023002"/>
    </source>
</evidence>
<dbReference type="GO" id="GO:0016853">
    <property type="term" value="F:isomerase activity"/>
    <property type="evidence" value="ECO:0007669"/>
    <property type="project" value="UniProtKB-KW"/>
</dbReference>
<comment type="catalytic activity">
    <reaction evidence="9">
        <text>(2R)-2,3-dihydroxy-3-methylbutanoate + NADP(+) = (2S)-2-acetolactate + NADPH + H(+)</text>
        <dbReference type="Rhea" id="RHEA:22068"/>
        <dbReference type="ChEBI" id="CHEBI:15378"/>
        <dbReference type="ChEBI" id="CHEBI:49072"/>
        <dbReference type="ChEBI" id="CHEBI:57783"/>
        <dbReference type="ChEBI" id="CHEBI:58349"/>
        <dbReference type="ChEBI" id="CHEBI:58476"/>
        <dbReference type="EC" id="1.1.1.86"/>
    </reaction>
</comment>
<dbReference type="Gene3D" id="3.40.50.720">
    <property type="entry name" value="NAD(P)-binding Rossmann-like Domain"/>
    <property type="match status" value="1"/>
</dbReference>
<sequence>MANIYYDQDCDLSVLKGKTVAVIGYGSQGHAQAQNMKDSGLKVIIGLKDGSKSKHEAQEAGFEVYSVAEAAKKADIIQILAPDTIQADLYKSEIEPNLKAGDALVFSHGFNIHYDFIQAPKNVDVYMVAPKGPGHLVRRVYVEGGGVPCLIAIHQDSTGEAKKRALAHAAGVGGGRAGILETSFREETETDLFGEQVVLCGGLSNLIMSGFETLTEAGYDPEIAYFECLHEVKLITDLIYEGGLARMRFSISDTAEYGDYVSGPRIIDAGVKERMKQVLDDIRKDKGARFAKAWMAETKAGYPEFKKMREKNAAHPIESVGKKLRSMMKWLSK</sequence>
<evidence type="ECO:0000256" key="1">
    <source>
        <dbReference type="ARBA" id="ARBA00004864"/>
    </source>
</evidence>
<dbReference type="Proteomes" id="UP000231990">
    <property type="component" value="Unassembled WGS sequence"/>
</dbReference>
<dbReference type="GO" id="GO:0004455">
    <property type="term" value="F:ketol-acid reductoisomerase activity"/>
    <property type="evidence" value="ECO:0007669"/>
    <property type="project" value="UniProtKB-UniRule"/>
</dbReference>
<reference evidence="15 16" key="1">
    <citation type="submission" date="2017-07" db="EMBL/GenBank/DDBJ databases">
        <title>Leptospira spp. isolated from tropical soils.</title>
        <authorList>
            <person name="Thibeaux R."/>
            <person name="Iraola G."/>
            <person name="Ferres I."/>
            <person name="Bierque E."/>
            <person name="Girault D."/>
            <person name="Soupe-Gilbert M.-E."/>
            <person name="Picardeau M."/>
            <person name="Goarant C."/>
        </authorList>
    </citation>
    <scope>NUCLEOTIDE SEQUENCE [LARGE SCALE GENOMIC DNA]</scope>
    <source>
        <strain evidence="14 16">FH1-B-B1</strain>
        <strain evidence="13 15">FH1-B-C1</strain>
    </source>
</reference>
<dbReference type="PROSITE" id="PS51851">
    <property type="entry name" value="KARI_C"/>
    <property type="match status" value="1"/>
</dbReference>
<dbReference type="FunFam" id="3.40.50.720:FF:000023">
    <property type="entry name" value="Ketol-acid reductoisomerase (NADP(+))"/>
    <property type="match status" value="1"/>
</dbReference>
<feature type="active site" evidence="9">
    <location>
        <position position="108"/>
    </location>
</feature>
<dbReference type="GO" id="GO:0009099">
    <property type="term" value="P:L-valine biosynthetic process"/>
    <property type="evidence" value="ECO:0007669"/>
    <property type="project" value="UniProtKB-UniRule"/>
</dbReference>
<keyword evidence="9" id="KW-0521">NADP</keyword>
<dbReference type="SUPFAM" id="SSF51735">
    <property type="entry name" value="NAD(P)-binding Rossmann-fold domains"/>
    <property type="match status" value="1"/>
</dbReference>
<comment type="caution">
    <text evidence="9">Lacks conserved residue(s) required for the propagation of feature annotation.</text>
</comment>
<dbReference type="OrthoDB" id="9804088at2"/>
<feature type="binding site" evidence="9 10">
    <location>
        <position position="191"/>
    </location>
    <ligand>
        <name>Mg(2+)</name>
        <dbReference type="ChEBI" id="CHEBI:18420"/>
        <label>2</label>
    </ligand>
</feature>
<evidence type="ECO:0000256" key="5">
    <source>
        <dbReference type="ARBA" id="ARBA00022723"/>
    </source>
</evidence>
<dbReference type="EMBL" id="NPDY01000001">
    <property type="protein sequence ID" value="PJZ71147.1"/>
    <property type="molecule type" value="Genomic_DNA"/>
</dbReference>
<evidence type="ECO:0000259" key="12">
    <source>
        <dbReference type="PROSITE" id="PS51851"/>
    </source>
</evidence>
<feature type="binding site" evidence="9">
    <location>
        <position position="53"/>
    </location>
    <ligand>
        <name>NADP(+)</name>
        <dbReference type="ChEBI" id="CHEBI:58349"/>
    </ligand>
</feature>
<dbReference type="PANTHER" id="PTHR21371:SF1">
    <property type="entry name" value="KETOL-ACID REDUCTOISOMERASE, MITOCHONDRIAL"/>
    <property type="match status" value="1"/>
</dbReference>
<dbReference type="Gene3D" id="6.10.240.10">
    <property type="match status" value="1"/>
</dbReference>